<proteinExistence type="predicted"/>
<name>A0ABZ1S159_9ACTN</name>
<organism evidence="1 2">
    <name type="scientific">Micromonospora globbae</name>
    <dbReference type="NCBI Taxonomy" id="1894969"/>
    <lineage>
        <taxon>Bacteria</taxon>
        <taxon>Bacillati</taxon>
        <taxon>Actinomycetota</taxon>
        <taxon>Actinomycetes</taxon>
        <taxon>Micromonosporales</taxon>
        <taxon>Micromonosporaceae</taxon>
        <taxon>Micromonospora</taxon>
    </lineage>
</organism>
<dbReference type="RefSeq" id="WP_328850262.1">
    <property type="nucleotide sequence ID" value="NZ_CP108084.1"/>
</dbReference>
<evidence type="ECO:0000313" key="2">
    <source>
        <dbReference type="Proteomes" id="UP001432190"/>
    </source>
</evidence>
<dbReference type="Proteomes" id="UP001432190">
    <property type="component" value="Chromosome"/>
</dbReference>
<gene>
    <name evidence="1" type="ORF">OG994_16650</name>
</gene>
<evidence type="ECO:0000313" key="1">
    <source>
        <dbReference type="EMBL" id="WUP47280.1"/>
    </source>
</evidence>
<accession>A0ABZ1S159</accession>
<dbReference type="EMBL" id="CP108084">
    <property type="protein sequence ID" value="WUP47280.1"/>
    <property type="molecule type" value="Genomic_DNA"/>
</dbReference>
<keyword evidence="2" id="KW-1185">Reference proteome</keyword>
<reference evidence="1" key="1">
    <citation type="submission" date="2022-10" db="EMBL/GenBank/DDBJ databases">
        <title>The complete genomes of actinobacterial strains from the NBC collection.</title>
        <authorList>
            <person name="Joergensen T.S."/>
            <person name="Alvarez Arevalo M."/>
            <person name="Sterndorff E.B."/>
            <person name="Faurdal D."/>
            <person name="Vuksanovic O."/>
            <person name="Mourched A.-S."/>
            <person name="Charusanti P."/>
            <person name="Shaw S."/>
            <person name="Blin K."/>
            <person name="Weber T."/>
        </authorList>
    </citation>
    <scope>NUCLEOTIDE SEQUENCE</scope>
    <source>
        <strain evidence="1">NBC_00256</strain>
    </source>
</reference>
<sequence>MTETPTQNEVRRGFVPWGLVNDLLQSLGLEANRVVRVEIDHMSIRATVLKEDRPKGQYPTEDHVFWISRKRK</sequence>
<protein>
    <submittedName>
        <fullName evidence="1">Uncharacterized protein</fullName>
    </submittedName>
</protein>